<dbReference type="KEGG" id="reb:XU06_29075"/>
<accession>A0A0E4AET7</accession>
<sequence>MVSAPTLGEDIARRLRLLIHSGALSPGDRLPSERELSQQLEVGRVSVREAVRILQAMGYIEVRRGATGGSFVSELTRPYEDWVGQLKAREADIDEIVDLRIGLEMRTASLAAVRRTDRHLLELLESIEQLGVSGSRGSFRACDARFHGGIARAAGNSRLEAAVVEARGEMFVPVDHLVFEDQVEASRVEHKEIFEAIKRGDSARAAEAMERHILHAKDELKRLALQEEG</sequence>
<dbReference type="InterPro" id="IPR036390">
    <property type="entry name" value="WH_DNA-bd_sf"/>
</dbReference>
<evidence type="ECO:0000313" key="5">
    <source>
        <dbReference type="Proteomes" id="UP000325576"/>
    </source>
</evidence>
<protein>
    <submittedName>
        <fullName evidence="4">Uncharacterized protein</fullName>
    </submittedName>
</protein>
<dbReference type="CDD" id="cd07377">
    <property type="entry name" value="WHTH_GntR"/>
    <property type="match status" value="1"/>
</dbReference>
<dbReference type="InterPro" id="IPR011711">
    <property type="entry name" value="GntR_C"/>
</dbReference>
<dbReference type="GO" id="GO:0003677">
    <property type="term" value="F:DNA binding"/>
    <property type="evidence" value="ECO:0007669"/>
    <property type="project" value="UniProtKB-KW"/>
</dbReference>
<evidence type="ECO:0000313" key="4">
    <source>
        <dbReference type="EMBL" id="KAB2583366.1"/>
    </source>
</evidence>
<keyword evidence="3" id="KW-0804">Transcription</keyword>
<dbReference type="GO" id="GO:0003700">
    <property type="term" value="F:DNA-binding transcription factor activity"/>
    <property type="evidence" value="ECO:0007669"/>
    <property type="project" value="InterPro"/>
</dbReference>
<evidence type="ECO:0000256" key="3">
    <source>
        <dbReference type="ARBA" id="ARBA00023163"/>
    </source>
</evidence>
<name>A0A0E4AET7_RHOER</name>
<dbReference type="Proteomes" id="UP000325576">
    <property type="component" value="Unassembled WGS sequence"/>
</dbReference>
<organism evidence="4 5">
    <name type="scientific">Rhodococcus erythropolis</name>
    <name type="common">Arthrobacter picolinophilus</name>
    <dbReference type="NCBI Taxonomy" id="1833"/>
    <lineage>
        <taxon>Bacteria</taxon>
        <taxon>Bacillati</taxon>
        <taxon>Actinomycetota</taxon>
        <taxon>Actinomycetes</taxon>
        <taxon>Mycobacteriales</taxon>
        <taxon>Nocardiaceae</taxon>
        <taxon>Rhodococcus</taxon>
        <taxon>Rhodococcus erythropolis group</taxon>
    </lineage>
</organism>
<dbReference type="InterPro" id="IPR008920">
    <property type="entry name" value="TF_FadR/GntR_C"/>
</dbReference>
<dbReference type="Pfam" id="PF07729">
    <property type="entry name" value="FCD"/>
    <property type="match status" value="1"/>
</dbReference>
<dbReference type="Pfam" id="PF00392">
    <property type="entry name" value="GntR"/>
    <property type="match status" value="1"/>
</dbReference>
<dbReference type="InterPro" id="IPR036388">
    <property type="entry name" value="WH-like_DNA-bd_sf"/>
</dbReference>
<dbReference type="PANTHER" id="PTHR43537:SF24">
    <property type="entry name" value="GLUCONATE OPERON TRANSCRIPTIONAL REPRESSOR"/>
    <property type="match status" value="1"/>
</dbReference>
<keyword evidence="2" id="KW-0238">DNA-binding</keyword>
<dbReference type="Gene3D" id="1.10.10.10">
    <property type="entry name" value="Winged helix-like DNA-binding domain superfamily/Winged helix DNA-binding domain"/>
    <property type="match status" value="1"/>
</dbReference>
<dbReference type="PROSITE" id="PS50949">
    <property type="entry name" value="HTH_GNTR"/>
    <property type="match status" value="1"/>
</dbReference>
<evidence type="ECO:0000256" key="1">
    <source>
        <dbReference type="ARBA" id="ARBA00023015"/>
    </source>
</evidence>
<dbReference type="SUPFAM" id="SSF46785">
    <property type="entry name" value="Winged helix' DNA-binding domain"/>
    <property type="match status" value="1"/>
</dbReference>
<dbReference type="STRING" id="1833.XU06_29075"/>
<evidence type="ECO:0000256" key="2">
    <source>
        <dbReference type="ARBA" id="ARBA00023125"/>
    </source>
</evidence>
<keyword evidence="1" id="KW-0805">Transcription regulation</keyword>
<dbReference type="InterPro" id="IPR000524">
    <property type="entry name" value="Tscrpt_reg_HTH_GntR"/>
</dbReference>
<dbReference type="AlphaFoldDB" id="A0A0E4AET7"/>
<dbReference type="PANTHER" id="PTHR43537">
    <property type="entry name" value="TRANSCRIPTIONAL REGULATOR, GNTR FAMILY"/>
    <property type="match status" value="1"/>
</dbReference>
<reference evidence="4 5" key="1">
    <citation type="journal article" date="2017" name="Poromechanics V (2013)">
        <title>Genomic Characterization of the Arsenic-Tolerant Actinobacterium, &lt;i&gt;Rhodococcus erythropolis&lt;/i&gt; S43.</title>
        <authorList>
            <person name="Retamal-Morales G."/>
            <person name="Mehnert M."/>
            <person name="Schwabe R."/>
            <person name="Tischler D."/>
            <person name="Schloemann M."/>
            <person name="Levican G.J."/>
        </authorList>
    </citation>
    <scope>NUCLEOTIDE SEQUENCE [LARGE SCALE GENOMIC DNA]</scope>
    <source>
        <strain evidence="4 5">S43</strain>
    </source>
</reference>
<dbReference type="SMART" id="SM00345">
    <property type="entry name" value="HTH_GNTR"/>
    <property type="match status" value="1"/>
</dbReference>
<proteinExistence type="predicted"/>
<gene>
    <name evidence="4" type="ORF">BS297_21025</name>
</gene>
<dbReference type="SMART" id="SM00895">
    <property type="entry name" value="FCD"/>
    <property type="match status" value="1"/>
</dbReference>
<dbReference type="PRINTS" id="PR00035">
    <property type="entry name" value="HTHGNTR"/>
</dbReference>
<dbReference type="EMBL" id="MRBO01000566">
    <property type="protein sequence ID" value="KAB2583366.1"/>
    <property type="molecule type" value="Genomic_DNA"/>
</dbReference>
<dbReference type="SUPFAM" id="SSF48008">
    <property type="entry name" value="GntR ligand-binding domain-like"/>
    <property type="match status" value="1"/>
</dbReference>
<comment type="caution">
    <text evidence="4">The sequence shown here is derived from an EMBL/GenBank/DDBJ whole genome shotgun (WGS) entry which is preliminary data.</text>
</comment>
<dbReference type="Gene3D" id="1.20.120.530">
    <property type="entry name" value="GntR ligand-binding domain-like"/>
    <property type="match status" value="1"/>
</dbReference>